<feature type="transmembrane region" description="Helical" evidence="14">
    <location>
        <begin position="113"/>
        <end position="133"/>
    </location>
</feature>
<dbReference type="NCBIfam" id="NF009553">
    <property type="entry name" value="PRK12997.1-5"/>
    <property type="match status" value="1"/>
</dbReference>
<feature type="transmembrane region" description="Helical" evidence="14">
    <location>
        <begin position="6"/>
        <end position="23"/>
    </location>
</feature>
<reference evidence="15 16" key="1">
    <citation type="submission" date="2018-10" db="EMBL/GenBank/DDBJ databases">
        <title>Bacillus Keqinensis sp. nov., a moderately halophilic bacterium isolated from a saline-alkaline lake.</title>
        <authorList>
            <person name="Wang H."/>
        </authorList>
    </citation>
    <scope>NUCLEOTIDE SEQUENCE [LARGE SCALE GENOMIC DNA]</scope>
    <source>
        <strain evidence="15 16">KQ-3</strain>
    </source>
</reference>
<evidence type="ECO:0000256" key="13">
    <source>
        <dbReference type="ARBA" id="ARBA00042859"/>
    </source>
</evidence>
<accession>A0A3M7TRH4</accession>
<evidence type="ECO:0000256" key="6">
    <source>
        <dbReference type="ARBA" id="ARBA00022683"/>
    </source>
</evidence>
<dbReference type="RefSeq" id="WP_122899222.1">
    <property type="nucleotide sequence ID" value="NZ_RHIB01000002.1"/>
</dbReference>
<name>A0A3M7TRH4_9BACI</name>
<feature type="transmembrane region" description="Helical" evidence="14">
    <location>
        <begin position="251"/>
        <end position="277"/>
    </location>
</feature>
<feature type="transmembrane region" description="Helical" evidence="14">
    <location>
        <begin position="214"/>
        <end position="239"/>
    </location>
</feature>
<feature type="transmembrane region" description="Helical" evidence="14">
    <location>
        <begin position="85"/>
        <end position="106"/>
    </location>
</feature>
<dbReference type="OrthoDB" id="9796178at2"/>
<dbReference type="EMBL" id="RHIB01000002">
    <property type="protein sequence ID" value="RNA67630.1"/>
    <property type="molecule type" value="Genomic_DNA"/>
</dbReference>
<evidence type="ECO:0000256" key="5">
    <source>
        <dbReference type="ARBA" id="ARBA00022597"/>
    </source>
</evidence>
<protein>
    <recommendedName>
        <fullName evidence="12">Ascorbate-specific PTS system EIIC component</fullName>
    </recommendedName>
    <alternativeName>
        <fullName evidence="13">Ascorbate-specific permease IIC component UlaA</fullName>
    </alternativeName>
</protein>
<evidence type="ECO:0000256" key="4">
    <source>
        <dbReference type="ARBA" id="ARBA00022475"/>
    </source>
</evidence>
<comment type="subunit">
    <text evidence="2">Homodimer.</text>
</comment>
<dbReference type="PANTHER" id="PTHR33843">
    <property type="entry name" value="ASCORBATE-SPECIFIC PTS SYSTEM EIIC COMPONENT"/>
    <property type="match status" value="1"/>
</dbReference>
<sequence>MFSQMVGETALIIGLVSFLGLLVQKKGFPFVIEGTIKAIVGYVILQFGAYLAIEQLSRLTVLLERAFNVSGIVPNNEMIAGISQWYYGQTIVMIMFTGLIVHILIARFSPYKFIFLTGHHILYMASLMAIIMVGSGMVLWVQVLVGGVVLALCMTFFPAICQPMMRKVIPDQNVAIAHFGSIGYVIAGYLGKAVASKKPSEKKWSEKTVSSLSFFTNMNVTITLFMLSFFIFVGVFAGMDILSEQSGSRNVIIYAVMQSVKFTAGIYIIIIGVRMVLTEVLTAFKGITDKLVPGAIPAMDCPVIFPYAPAAAVMGFAASLAGGFVSMGILIGFNMAIVLPAIIAHFFSGGASGVFGYVMGGVRGAIVGAFAHGMLITFLSLNLMPVMNRVGYTQTTFSDSDFSIVGLLLFWLLELVF</sequence>
<evidence type="ECO:0000256" key="11">
    <source>
        <dbReference type="ARBA" id="ARBA00038218"/>
    </source>
</evidence>
<keyword evidence="4" id="KW-1003">Cell membrane</keyword>
<dbReference type="PANTHER" id="PTHR33843:SF4">
    <property type="entry name" value="ASCORBATE-SPECIFIC PTS SYSTEM EIIC COMPONENT"/>
    <property type="match status" value="1"/>
</dbReference>
<dbReference type="Proteomes" id="UP000278746">
    <property type="component" value="Unassembled WGS sequence"/>
</dbReference>
<evidence type="ECO:0000256" key="7">
    <source>
        <dbReference type="ARBA" id="ARBA00022692"/>
    </source>
</evidence>
<feature type="transmembrane region" description="Helical" evidence="14">
    <location>
        <begin position="307"/>
        <end position="330"/>
    </location>
</feature>
<dbReference type="InterPro" id="IPR051562">
    <property type="entry name" value="Ascorbate-PTS_EIIC"/>
</dbReference>
<feature type="transmembrane region" description="Helical" evidence="14">
    <location>
        <begin position="139"/>
        <end position="161"/>
    </location>
</feature>
<dbReference type="Pfam" id="PF03611">
    <property type="entry name" value="EIIC-GAT"/>
    <property type="match status" value="1"/>
</dbReference>
<keyword evidence="7 14" id="KW-0812">Transmembrane</keyword>
<keyword evidence="5" id="KW-0762">Sugar transport</keyword>
<dbReference type="GO" id="GO:0005886">
    <property type="term" value="C:plasma membrane"/>
    <property type="evidence" value="ECO:0007669"/>
    <property type="project" value="UniProtKB-SubCell"/>
</dbReference>
<keyword evidence="3" id="KW-0813">Transport</keyword>
<evidence type="ECO:0000256" key="2">
    <source>
        <dbReference type="ARBA" id="ARBA00011738"/>
    </source>
</evidence>
<comment type="function">
    <text evidence="10">The phosphoenolpyruvate-dependent sugar phosphotransferase system (sugar PTS), a major carbohydrate active transport system, catalyzes the phosphorylation of incoming sugar substrates concomitantly with their translocation across the cell membrane. The enzyme II UlaABC PTS system is involved in ascorbate transport.</text>
</comment>
<evidence type="ECO:0000313" key="15">
    <source>
        <dbReference type="EMBL" id="RNA67630.1"/>
    </source>
</evidence>
<comment type="caution">
    <text evidence="15">The sequence shown here is derived from an EMBL/GenBank/DDBJ whole genome shotgun (WGS) entry which is preliminary data.</text>
</comment>
<comment type="similarity">
    <text evidence="11">Belongs to the UlaA family.</text>
</comment>
<feature type="transmembrane region" description="Helical" evidence="14">
    <location>
        <begin position="35"/>
        <end position="53"/>
    </location>
</feature>
<evidence type="ECO:0000256" key="12">
    <source>
        <dbReference type="ARBA" id="ARBA00039702"/>
    </source>
</evidence>
<organism evidence="15 16">
    <name type="scientific">Alteribacter keqinensis</name>
    <dbReference type="NCBI Taxonomy" id="2483800"/>
    <lineage>
        <taxon>Bacteria</taxon>
        <taxon>Bacillati</taxon>
        <taxon>Bacillota</taxon>
        <taxon>Bacilli</taxon>
        <taxon>Bacillales</taxon>
        <taxon>Bacillaceae</taxon>
        <taxon>Alteribacter</taxon>
    </lineage>
</organism>
<dbReference type="AlphaFoldDB" id="A0A3M7TRH4"/>
<evidence type="ECO:0000256" key="10">
    <source>
        <dbReference type="ARBA" id="ARBA00037387"/>
    </source>
</evidence>
<keyword evidence="6" id="KW-0598">Phosphotransferase system</keyword>
<feature type="transmembrane region" description="Helical" evidence="14">
    <location>
        <begin position="365"/>
        <end position="384"/>
    </location>
</feature>
<evidence type="ECO:0000256" key="1">
    <source>
        <dbReference type="ARBA" id="ARBA00004651"/>
    </source>
</evidence>
<dbReference type="GO" id="GO:0009401">
    <property type="term" value="P:phosphoenolpyruvate-dependent sugar phosphotransferase system"/>
    <property type="evidence" value="ECO:0007669"/>
    <property type="project" value="UniProtKB-KW"/>
</dbReference>
<dbReference type="InterPro" id="IPR004703">
    <property type="entry name" value="PTS_sugar-sp_permease"/>
</dbReference>
<gene>
    <name evidence="15" type="ORF">EBO34_12975</name>
</gene>
<evidence type="ECO:0000256" key="9">
    <source>
        <dbReference type="ARBA" id="ARBA00023136"/>
    </source>
</evidence>
<evidence type="ECO:0000256" key="14">
    <source>
        <dbReference type="SAM" id="Phobius"/>
    </source>
</evidence>
<feature type="transmembrane region" description="Helical" evidence="14">
    <location>
        <begin position="337"/>
        <end position="359"/>
    </location>
</feature>
<keyword evidence="16" id="KW-1185">Reference proteome</keyword>
<evidence type="ECO:0000256" key="8">
    <source>
        <dbReference type="ARBA" id="ARBA00022989"/>
    </source>
</evidence>
<evidence type="ECO:0000256" key="3">
    <source>
        <dbReference type="ARBA" id="ARBA00022448"/>
    </source>
</evidence>
<keyword evidence="9 14" id="KW-0472">Membrane</keyword>
<feature type="transmembrane region" description="Helical" evidence="14">
    <location>
        <begin position="173"/>
        <end position="194"/>
    </location>
</feature>
<comment type="subcellular location">
    <subcellularLocation>
        <location evidence="1">Cell membrane</location>
        <topology evidence="1">Multi-pass membrane protein</topology>
    </subcellularLocation>
</comment>
<proteinExistence type="inferred from homology"/>
<keyword evidence="8 14" id="KW-1133">Transmembrane helix</keyword>
<evidence type="ECO:0000313" key="16">
    <source>
        <dbReference type="Proteomes" id="UP000278746"/>
    </source>
</evidence>